<dbReference type="EMBL" id="CP051774">
    <property type="protein sequence ID" value="QJE97184.1"/>
    <property type="molecule type" value="Genomic_DNA"/>
</dbReference>
<evidence type="ECO:0000313" key="3">
    <source>
        <dbReference type="Proteomes" id="UP000501812"/>
    </source>
</evidence>
<dbReference type="KEGG" id="luo:HHL09_15785"/>
<evidence type="ECO:0000313" key="2">
    <source>
        <dbReference type="EMBL" id="QJE97184.1"/>
    </source>
</evidence>
<name>A0A858RL12_9BACT</name>
<dbReference type="RefSeq" id="WP_169455584.1">
    <property type="nucleotide sequence ID" value="NZ_CP051774.1"/>
</dbReference>
<evidence type="ECO:0000256" key="1">
    <source>
        <dbReference type="SAM" id="Phobius"/>
    </source>
</evidence>
<proteinExistence type="predicted"/>
<dbReference type="AlphaFoldDB" id="A0A858RL12"/>
<gene>
    <name evidence="2" type="ORF">HHL09_15785</name>
</gene>
<keyword evidence="1" id="KW-1133">Transmembrane helix</keyword>
<organism evidence="2 3">
    <name type="scientific">Luteolibacter luteus</name>
    <dbReference type="NCBI Taxonomy" id="2728835"/>
    <lineage>
        <taxon>Bacteria</taxon>
        <taxon>Pseudomonadati</taxon>
        <taxon>Verrucomicrobiota</taxon>
        <taxon>Verrucomicrobiia</taxon>
        <taxon>Verrucomicrobiales</taxon>
        <taxon>Verrucomicrobiaceae</taxon>
        <taxon>Luteolibacter</taxon>
    </lineage>
</organism>
<keyword evidence="1" id="KW-0472">Membrane</keyword>
<dbReference type="Proteomes" id="UP000501812">
    <property type="component" value="Chromosome"/>
</dbReference>
<feature type="transmembrane region" description="Helical" evidence="1">
    <location>
        <begin position="12"/>
        <end position="32"/>
    </location>
</feature>
<protein>
    <submittedName>
        <fullName evidence="2">Uncharacterized protein</fullName>
    </submittedName>
</protein>
<keyword evidence="1" id="KW-0812">Transmembrane</keyword>
<reference evidence="2 3" key="1">
    <citation type="submission" date="2020-04" db="EMBL/GenBank/DDBJ databases">
        <title>Luteolibacter sp. G-1-1-1 isolated from soil.</title>
        <authorList>
            <person name="Dahal R.H."/>
        </authorList>
    </citation>
    <scope>NUCLEOTIDE SEQUENCE [LARGE SCALE GENOMIC DNA]</scope>
    <source>
        <strain evidence="2 3">G-1-1-1</strain>
    </source>
</reference>
<keyword evidence="3" id="KW-1185">Reference proteome</keyword>
<accession>A0A858RL12</accession>
<sequence>MARRASSGISPGLLIGIAVFVAAAFFGGKALLGKKADTFSDASKLSMEDMLENGNSLRGNEYVIEGVVDEKLRWIPDRGQVVSLKVKGSGGADEYVGVEIPPEFSKVNVEREQRYSIKVKFRQGGIPVATGINRL</sequence>